<dbReference type="AlphaFoldDB" id="A0A2S7WY22"/>
<organism evidence="4 5">
    <name type="scientific">Polaribacter glomeratus</name>
    <dbReference type="NCBI Taxonomy" id="102"/>
    <lineage>
        <taxon>Bacteria</taxon>
        <taxon>Pseudomonadati</taxon>
        <taxon>Bacteroidota</taxon>
        <taxon>Flavobacteriia</taxon>
        <taxon>Flavobacteriales</taxon>
        <taxon>Flavobacteriaceae</taxon>
    </lineage>
</organism>
<gene>
    <name evidence="4" type="ORF">BTO16_07725</name>
</gene>
<keyword evidence="4" id="KW-0723">Serine/threonine-protein kinase</keyword>
<dbReference type="Proteomes" id="UP000239068">
    <property type="component" value="Unassembled WGS sequence"/>
</dbReference>
<sequence>MSIIQFFKSKTFFKQIAFAIIGIVVFVFFLKFWLNVSTNHDQKIQVPDLHKLTIAEAERTLNELNLDFVVNDSARYNPTYPKKSVIEQNPLAGAFVKEKRKIYLSLNPSKYRDVTIPNLNGRTKRQAISELRAIGFIVGTDYTYINDIGKDVVRGLRHKGRIISANDKLQKNSIIELILGNGERDGAPGIIPEDGPIDEPAGENDSQ</sequence>
<dbReference type="CDD" id="cd06577">
    <property type="entry name" value="PASTA_pknB"/>
    <property type="match status" value="2"/>
</dbReference>
<dbReference type="Gene3D" id="3.30.10.20">
    <property type="match status" value="2"/>
</dbReference>
<evidence type="ECO:0000256" key="2">
    <source>
        <dbReference type="SAM" id="Phobius"/>
    </source>
</evidence>
<dbReference type="OrthoDB" id="9803895at2"/>
<feature type="region of interest" description="Disordered" evidence="1">
    <location>
        <begin position="185"/>
        <end position="207"/>
    </location>
</feature>
<proteinExistence type="predicted"/>
<keyword evidence="2" id="KW-0472">Membrane</keyword>
<feature type="domain" description="PASTA" evidence="3">
    <location>
        <begin position="110"/>
        <end position="181"/>
    </location>
</feature>
<feature type="domain" description="PASTA" evidence="3">
    <location>
        <begin position="40"/>
        <end position="108"/>
    </location>
</feature>
<protein>
    <submittedName>
        <fullName evidence="4">Serine/threonine protein kinase</fullName>
    </submittedName>
</protein>
<dbReference type="EMBL" id="MSCM01000001">
    <property type="protein sequence ID" value="PQJ82473.1"/>
    <property type="molecule type" value="Genomic_DNA"/>
</dbReference>
<feature type="transmembrane region" description="Helical" evidence="2">
    <location>
        <begin position="12"/>
        <end position="34"/>
    </location>
</feature>
<reference evidence="4 5" key="1">
    <citation type="submission" date="2016-12" db="EMBL/GenBank/DDBJ databases">
        <title>Trade-off between light-utilization and light-protection in marine flavobacteria.</title>
        <authorList>
            <person name="Kumagai Y."/>
            <person name="Yoshizawa S."/>
            <person name="Kogure K."/>
            <person name="Iwasaki W."/>
        </authorList>
    </citation>
    <scope>NUCLEOTIDE SEQUENCE [LARGE SCALE GENOMIC DNA]</scope>
    <source>
        <strain evidence="4 5">ATCC 43844</strain>
    </source>
</reference>
<feature type="compositionally biased region" description="Acidic residues" evidence="1">
    <location>
        <begin position="195"/>
        <end position="207"/>
    </location>
</feature>
<evidence type="ECO:0000313" key="4">
    <source>
        <dbReference type="EMBL" id="PQJ82473.1"/>
    </source>
</evidence>
<dbReference type="PROSITE" id="PS51178">
    <property type="entry name" value="PASTA"/>
    <property type="match status" value="2"/>
</dbReference>
<dbReference type="SMART" id="SM00740">
    <property type="entry name" value="PASTA"/>
    <property type="match status" value="2"/>
</dbReference>
<dbReference type="Pfam" id="PF03793">
    <property type="entry name" value="PASTA"/>
    <property type="match status" value="2"/>
</dbReference>
<evidence type="ECO:0000313" key="5">
    <source>
        <dbReference type="Proteomes" id="UP000239068"/>
    </source>
</evidence>
<dbReference type="InterPro" id="IPR005543">
    <property type="entry name" value="PASTA_dom"/>
</dbReference>
<keyword evidence="5" id="KW-1185">Reference proteome</keyword>
<dbReference type="GO" id="GO:0004674">
    <property type="term" value="F:protein serine/threonine kinase activity"/>
    <property type="evidence" value="ECO:0007669"/>
    <property type="project" value="UniProtKB-KW"/>
</dbReference>
<dbReference type="RefSeq" id="WP_105021033.1">
    <property type="nucleotide sequence ID" value="NZ_MSCM01000001.1"/>
</dbReference>
<comment type="caution">
    <text evidence="4">The sequence shown here is derived from an EMBL/GenBank/DDBJ whole genome shotgun (WGS) entry which is preliminary data.</text>
</comment>
<keyword evidence="2" id="KW-1133">Transmembrane helix</keyword>
<keyword evidence="4" id="KW-0418">Kinase</keyword>
<keyword evidence="4" id="KW-0808">Transferase</keyword>
<name>A0A2S7WY22_9FLAO</name>
<evidence type="ECO:0000259" key="3">
    <source>
        <dbReference type="PROSITE" id="PS51178"/>
    </source>
</evidence>
<keyword evidence="2" id="KW-0812">Transmembrane</keyword>
<accession>A0A2S7WY22</accession>
<evidence type="ECO:0000256" key="1">
    <source>
        <dbReference type="SAM" id="MobiDB-lite"/>
    </source>
</evidence>
<dbReference type="SUPFAM" id="SSF54184">
    <property type="entry name" value="Penicillin-binding protein 2x (pbp-2x), c-terminal domain"/>
    <property type="match status" value="1"/>
</dbReference>